<dbReference type="Gene3D" id="3.20.20.140">
    <property type="entry name" value="Metal-dependent hydrolases"/>
    <property type="match status" value="1"/>
</dbReference>
<evidence type="ECO:0000256" key="2">
    <source>
        <dbReference type="ARBA" id="ARBA00009152"/>
    </source>
</evidence>
<keyword evidence="5 8" id="KW-0378">Hydrolase</keyword>
<evidence type="ECO:0000256" key="8">
    <source>
        <dbReference type="RuleBase" id="RU366003"/>
    </source>
</evidence>
<evidence type="ECO:0000313" key="10">
    <source>
        <dbReference type="EMBL" id="CAF0702454.1"/>
    </source>
</evidence>
<name>A0A8J2FTC7_9BACT</name>
<evidence type="ECO:0000259" key="9">
    <source>
        <dbReference type="Pfam" id="PF02811"/>
    </source>
</evidence>
<dbReference type="EMBL" id="CAJNOB010000045">
    <property type="protein sequence ID" value="CAF0702454.1"/>
    <property type="molecule type" value="Genomic_DNA"/>
</dbReference>
<dbReference type="AlphaFoldDB" id="A0A8J2FTC7"/>
<evidence type="ECO:0000313" key="11">
    <source>
        <dbReference type="Proteomes" id="UP000663859"/>
    </source>
</evidence>
<dbReference type="InterPro" id="IPR010140">
    <property type="entry name" value="Histidinol_P_phosphatase_HisJ"/>
</dbReference>
<evidence type="ECO:0000256" key="1">
    <source>
        <dbReference type="ARBA" id="ARBA00004970"/>
    </source>
</evidence>
<keyword evidence="11" id="KW-1185">Reference proteome</keyword>
<dbReference type="InterPro" id="IPR016195">
    <property type="entry name" value="Pol/histidinol_Pase-like"/>
</dbReference>
<evidence type="ECO:0000256" key="7">
    <source>
        <dbReference type="ARBA" id="ARBA00049158"/>
    </source>
</evidence>
<dbReference type="CDD" id="cd12110">
    <property type="entry name" value="PHP_HisPPase_Hisj_like"/>
    <property type="match status" value="1"/>
</dbReference>
<dbReference type="InterPro" id="IPR004013">
    <property type="entry name" value="PHP_dom"/>
</dbReference>
<feature type="domain" description="PHP" evidence="9">
    <location>
        <begin position="6"/>
        <end position="187"/>
    </location>
</feature>
<dbReference type="GO" id="GO:0005737">
    <property type="term" value="C:cytoplasm"/>
    <property type="evidence" value="ECO:0007669"/>
    <property type="project" value="TreeGrafter"/>
</dbReference>
<protein>
    <recommendedName>
        <fullName evidence="3 8">Histidinol-phosphatase</fullName>
        <shortName evidence="8">HolPase</shortName>
        <ecNumber evidence="3 8">3.1.3.15</ecNumber>
    </recommendedName>
</protein>
<dbReference type="Proteomes" id="UP000663859">
    <property type="component" value="Unassembled WGS sequence"/>
</dbReference>
<comment type="catalytic activity">
    <reaction evidence="7 8">
        <text>L-histidinol phosphate + H2O = L-histidinol + phosphate</text>
        <dbReference type="Rhea" id="RHEA:14465"/>
        <dbReference type="ChEBI" id="CHEBI:15377"/>
        <dbReference type="ChEBI" id="CHEBI:43474"/>
        <dbReference type="ChEBI" id="CHEBI:57699"/>
        <dbReference type="ChEBI" id="CHEBI:57980"/>
        <dbReference type="EC" id="3.1.3.15"/>
    </reaction>
</comment>
<dbReference type="EC" id="3.1.3.15" evidence="3 8"/>
<dbReference type="UniPathway" id="UPA00031">
    <property type="reaction ID" value="UER00013"/>
</dbReference>
<dbReference type="SUPFAM" id="SSF89550">
    <property type="entry name" value="PHP domain-like"/>
    <property type="match status" value="1"/>
</dbReference>
<evidence type="ECO:0000256" key="5">
    <source>
        <dbReference type="ARBA" id="ARBA00022801"/>
    </source>
</evidence>
<dbReference type="RefSeq" id="WP_174582320.1">
    <property type="nucleotide sequence ID" value="NZ_CAJNOB010000045.1"/>
</dbReference>
<keyword evidence="4 8" id="KW-0028">Amino-acid biosynthesis</keyword>
<reference evidence="10" key="1">
    <citation type="submission" date="2021-02" db="EMBL/GenBank/DDBJ databases">
        <authorList>
            <person name="Cremers G."/>
            <person name="Picone N."/>
        </authorList>
    </citation>
    <scope>NUCLEOTIDE SEQUENCE</scope>
    <source>
        <strain evidence="10">PQ17</strain>
    </source>
</reference>
<gene>
    <name evidence="10" type="ORF">MPNT_50080</name>
</gene>
<dbReference type="PANTHER" id="PTHR21039">
    <property type="entry name" value="HISTIDINOL PHOSPHATASE-RELATED"/>
    <property type="match status" value="1"/>
</dbReference>
<keyword evidence="6 8" id="KW-0368">Histidine biosynthesis</keyword>
<sequence>MNVFLDYHMHPQGHRLQPYTLANLARWSEACRKKGIRDFAITDHDRYHPGVRFDVVEQWREANPDLTIRCGIELDNDPETGAEGRAWVQRNWGKLDFVLGSVHFLEDWPFDHPDHREEFKRRDIHKVYEAYCRELLNLIRSYPIDCLAHLDLIKIFGYRPEGDILHYFDPVLQAIRDSGLALEISTAGWRKPVGEVYPSERILERARELGIPFTIASDAHSEHQVGENYDRLADLLTRLNIRTVVAFDRHRPIPICLD</sequence>
<dbReference type="GO" id="GO:0004401">
    <property type="term" value="F:histidinol-phosphatase activity"/>
    <property type="evidence" value="ECO:0007669"/>
    <property type="project" value="UniProtKB-UniRule"/>
</dbReference>
<dbReference type="PANTHER" id="PTHR21039:SF0">
    <property type="entry name" value="HISTIDINOL-PHOSPHATASE"/>
    <property type="match status" value="1"/>
</dbReference>
<evidence type="ECO:0000256" key="3">
    <source>
        <dbReference type="ARBA" id="ARBA00013085"/>
    </source>
</evidence>
<comment type="pathway">
    <text evidence="1 8">Amino-acid biosynthesis; L-histidine biosynthesis; L-histidine from 5-phospho-alpha-D-ribose 1-diphosphate: step 8/9.</text>
</comment>
<accession>A0A8J2FTC7</accession>
<proteinExistence type="inferred from homology"/>
<comment type="caution">
    <text evidence="10">The sequence shown here is derived from an EMBL/GenBank/DDBJ whole genome shotgun (WGS) entry which is preliminary data.</text>
</comment>
<evidence type="ECO:0000256" key="6">
    <source>
        <dbReference type="ARBA" id="ARBA00023102"/>
    </source>
</evidence>
<dbReference type="GO" id="GO:0000105">
    <property type="term" value="P:L-histidine biosynthetic process"/>
    <property type="evidence" value="ECO:0007669"/>
    <property type="project" value="UniProtKB-UniRule"/>
</dbReference>
<evidence type="ECO:0000256" key="4">
    <source>
        <dbReference type="ARBA" id="ARBA00022605"/>
    </source>
</evidence>
<organism evidence="10 11">
    <name type="scientific">Candidatus Methylacidithermus pantelleriae</name>
    <dbReference type="NCBI Taxonomy" id="2744239"/>
    <lineage>
        <taxon>Bacteria</taxon>
        <taxon>Pseudomonadati</taxon>
        <taxon>Verrucomicrobiota</taxon>
        <taxon>Methylacidiphilae</taxon>
        <taxon>Methylacidiphilales</taxon>
        <taxon>Methylacidiphilaceae</taxon>
        <taxon>Candidatus Methylacidithermus</taxon>
    </lineage>
</organism>
<comment type="similarity">
    <text evidence="2 8">Belongs to the PHP hydrolase family. HisK subfamily.</text>
</comment>
<dbReference type="NCBIfam" id="TIGR01856">
    <property type="entry name" value="hisJ_fam"/>
    <property type="match status" value="1"/>
</dbReference>
<dbReference type="Pfam" id="PF02811">
    <property type="entry name" value="PHP"/>
    <property type="match status" value="1"/>
</dbReference>